<dbReference type="AlphaFoldDB" id="A0A7J7HF98"/>
<keyword evidence="2" id="KW-1185">Reference proteome</keyword>
<gene>
    <name evidence="1" type="ORF">HYC85_009229</name>
</gene>
<proteinExistence type="predicted"/>
<evidence type="ECO:0000313" key="2">
    <source>
        <dbReference type="Proteomes" id="UP000593564"/>
    </source>
</evidence>
<dbReference type="Proteomes" id="UP000593564">
    <property type="component" value="Unassembled WGS sequence"/>
</dbReference>
<dbReference type="EMBL" id="JACBKZ010000004">
    <property type="protein sequence ID" value="KAF5951285.1"/>
    <property type="molecule type" value="Genomic_DNA"/>
</dbReference>
<comment type="caution">
    <text evidence="1">The sequence shown here is derived from an EMBL/GenBank/DDBJ whole genome shotgun (WGS) entry which is preliminary data.</text>
</comment>
<sequence>MHGLITTERKGANPAAAPFAKAPGEIEGLGLREGANLVEVPLKFALSGAGSIFNEQMQGTKHNNGKVYPHFELGKAYVFFDKSSALGHARVRFPCTCHCCNVKSDDEWIGVGALLSGARLISDGMSQAVSERRRDLECYFVSSYEKSLAFTYRLYSHSQSIKLDLKAMLGEVGLFRFQVDR</sequence>
<protein>
    <submittedName>
        <fullName evidence="1">Uncharacterized protein</fullName>
    </submittedName>
</protein>
<organism evidence="1 2">
    <name type="scientific">Camellia sinensis</name>
    <name type="common">Tea plant</name>
    <name type="synonym">Thea sinensis</name>
    <dbReference type="NCBI Taxonomy" id="4442"/>
    <lineage>
        <taxon>Eukaryota</taxon>
        <taxon>Viridiplantae</taxon>
        <taxon>Streptophyta</taxon>
        <taxon>Embryophyta</taxon>
        <taxon>Tracheophyta</taxon>
        <taxon>Spermatophyta</taxon>
        <taxon>Magnoliopsida</taxon>
        <taxon>eudicotyledons</taxon>
        <taxon>Gunneridae</taxon>
        <taxon>Pentapetalae</taxon>
        <taxon>asterids</taxon>
        <taxon>Ericales</taxon>
        <taxon>Theaceae</taxon>
        <taxon>Camellia</taxon>
    </lineage>
</organism>
<reference evidence="1 2" key="2">
    <citation type="submission" date="2020-07" db="EMBL/GenBank/DDBJ databases">
        <title>Genome assembly of wild tea tree DASZ reveals pedigree and selection history of tea varieties.</title>
        <authorList>
            <person name="Zhang W."/>
        </authorList>
    </citation>
    <scope>NUCLEOTIDE SEQUENCE [LARGE SCALE GENOMIC DNA]</scope>
    <source>
        <strain evidence="2">cv. G240</strain>
        <tissue evidence="1">Leaf</tissue>
    </source>
</reference>
<reference evidence="2" key="1">
    <citation type="journal article" date="2020" name="Nat. Commun.">
        <title>Genome assembly of wild tea tree DASZ reveals pedigree and selection history of tea varieties.</title>
        <authorList>
            <person name="Zhang W."/>
            <person name="Zhang Y."/>
            <person name="Qiu H."/>
            <person name="Guo Y."/>
            <person name="Wan H."/>
            <person name="Zhang X."/>
            <person name="Scossa F."/>
            <person name="Alseekh S."/>
            <person name="Zhang Q."/>
            <person name="Wang P."/>
            <person name="Xu L."/>
            <person name="Schmidt M.H."/>
            <person name="Jia X."/>
            <person name="Li D."/>
            <person name="Zhu A."/>
            <person name="Guo F."/>
            <person name="Chen W."/>
            <person name="Ni D."/>
            <person name="Usadel B."/>
            <person name="Fernie A.R."/>
            <person name="Wen W."/>
        </authorList>
    </citation>
    <scope>NUCLEOTIDE SEQUENCE [LARGE SCALE GENOMIC DNA]</scope>
    <source>
        <strain evidence="2">cv. G240</strain>
    </source>
</reference>
<accession>A0A7J7HF98</accession>
<name>A0A7J7HF98_CAMSI</name>
<evidence type="ECO:0000313" key="1">
    <source>
        <dbReference type="EMBL" id="KAF5951285.1"/>
    </source>
</evidence>